<protein>
    <recommendedName>
        <fullName evidence="11">Valine--tRNA ligase</fullName>
        <ecNumber evidence="11">6.1.1.9</ecNumber>
    </recommendedName>
    <alternativeName>
        <fullName evidence="11">Valyl-tRNA synthetase</fullName>
        <shortName evidence="11">ValRS</shortName>
    </alternativeName>
</protein>
<dbReference type="InterPro" id="IPR037118">
    <property type="entry name" value="Val-tRNA_synth_C_sf"/>
</dbReference>
<dbReference type="PANTHER" id="PTHR11946">
    <property type="entry name" value="VALYL-TRNA SYNTHETASES"/>
    <property type="match status" value="1"/>
</dbReference>
<dbReference type="Pfam" id="PF00133">
    <property type="entry name" value="tRNA-synt_1"/>
    <property type="match status" value="1"/>
</dbReference>
<comment type="caution">
    <text evidence="16">The sequence shown here is derived from an EMBL/GenBank/DDBJ whole genome shotgun (WGS) entry which is preliminary data.</text>
</comment>
<comment type="subunit">
    <text evidence="2 11">Monomer.</text>
</comment>
<evidence type="ECO:0000256" key="2">
    <source>
        <dbReference type="ARBA" id="ARBA00011245"/>
    </source>
</evidence>
<feature type="domain" description="Methionyl/Valyl/Leucyl/Isoleucyl-tRNA synthetase anticodon-binding" evidence="14">
    <location>
        <begin position="610"/>
        <end position="757"/>
    </location>
</feature>
<dbReference type="Gene3D" id="3.90.740.10">
    <property type="entry name" value="Valyl/Leucyl/Isoleucyl-tRNA synthetase, editing domain"/>
    <property type="match status" value="2"/>
</dbReference>
<dbReference type="InterPro" id="IPR019499">
    <property type="entry name" value="Val-tRNA_synth_tRNA-bd"/>
</dbReference>
<evidence type="ECO:0000256" key="3">
    <source>
        <dbReference type="ARBA" id="ARBA00022490"/>
    </source>
</evidence>
<dbReference type="EMBL" id="DXHU01000020">
    <property type="protein sequence ID" value="HIV99138.1"/>
    <property type="molecule type" value="Genomic_DNA"/>
</dbReference>
<dbReference type="PANTHER" id="PTHR11946:SF93">
    <property type="entry name" value="VALINE--TRNA LIGASE, CHLOROPLASTIC_MITOCHONDRIAL 2"/>
    <property type="match status" value="1"/>
</dbReference>
<dbReference type="InterPro" id="IPR002303">
    <property type="entry name" value="Valyl-tRNA_ligase"/>
</dbReference>
<evidence type="ECO:0000256" key="9">
    <source>
        <dbReference type="ARBA" id="ARBA00023146"/>
    </source>
</evidence>
<comment type="domain">
    <text evidence="11">The C-terminal coiled-coil domain is crucial for aminoacylation activity.</text>
</comment>
<dbReference type="InterPro" id="IPR033705">
    <property type="entry name" value="Anticodon_Ia_Val"/>
</dbReference>
<dbReference type="Pfam" id="PF08264">
    <property type="entry name" value="Anticodon_1"/>
    <property type="match status" value="1"/>
</dbReference>
<feature type="region of interest" description="Disordered" evidence="12">
    <location>
        <begin position="843"/>
        <end position="866"/>
    </location>
</feature>
<dbReference type="InterPro" id="IPR009008">
    <property type="entry name" value="Val/Leu/Ile-tRNA-synth_edit"/>
</dbReference>
<keyword evidence="6 11" id="KW-0067">ATP-binding</keyword>
<dbReference type="PRINTS" id="PR00986">
    <property type="entry name" value="TRNASYNTHVAL"/>
</dbReference>
<dbReference type="InterPro" id="IPR002300">
    <property type="entry name" value="aa-tRNA-synth_Ia"/>
</dbReference>
<comment type="catalytic activity">
    <reaction evidence="10 11">
        <text>tRNA(Val) + L-valine + ATP = L-valyl-tRNA(Val) + AMP + diphosphate</text>
        <dbReference type="Rhea" id="RHEA:10704"/>
        <dbReference type="Rhea" id="RHEA-COMP:9672"/>
        <dbReference type="Rhea" id="RHEA-COMP:9708"/>
        <dbReference type="ChEBI" id="CHEBI:30616"/>
        <dbReference type="ChEBI" id="CHEBI:33019"/>
        <dbReference type="ChEBI" id="CHEBI:57762"/>
        <dbReference type="ChEBI" id="CHEBI:78442"/>
        <dbReference type="ChEBI" id="CHEBI:78537"/>
        <dbReference type="ChEBI" id="CHEBI:456215"/>
        <dbReference type="EC" id="6.1.1.9"/>
    </reaction>
</comment>
<dbReference type="NCBIfam" id="TIGR00422">
    <property type="entry name" value="valS"/>
    <property type="match status" value="1"/>
</dbReference>
<evidence type="ECO:0000256" key="12">
    <source>
        <dbReference type="SAM" id="MobiDB-lite"/>
    </source>
</evidence>
<evidence type="ECO:0000259" key="15">
    <source>
        <dbReference type="Pfam" id="PF10458"/>
    </source>
</evidence>
<dbReference type="SUPFAM" id="SSF52374">
    <property type="entry name" value="Nucleotidylyl transferase"/>
    <property type="match status" value="1"/>
</dbReference>
<evidence type="ECO:0000259" key="13">
    <source>
        <dbReference type="Pfam" id="PF00133"/>
    </source>
</evidence>
<dbReference type="GO" id="GO:0004832">
    <property type="term" value="F:valine-tRNA ligase activity"/>
    <property type="evidence" value="ECO:0007669"/>
    <property type="project" value="UniProtKB-UniRule"/>
</dbReference>
<dbReference type="FunFam" id="3.40.50.620:FF:000032">
    <property type="entry name" value="Valine--tRNA ligase"/>
    <property type="match status" value="1"/>
</dbReference>
<comment type="similarity">
    <text evidence="11">Belongs to the class-I aminoacyl-tRNA synthetase family. ValS type 1 subfamily.</text>
</comment>
<keyword evidence="5 11" id="KW-0547">Nucleotide-binding</keyword>
<dbReference type="Gene3D" id="3.40.50.620">
    <property type="entry name" value="HUPs"/>
    <property type="match status" value="2"/>
</dbReference>
<evidence type="ECO:0000259" key="14">
    <source>
        <dbReference type="Pfam" id="PF08264"/>
    </source>
</evidence>
<feature type="domain" description="Valyl-tRNA synthetase tRNA-binding arm" evidence="15">
    <location>
        <begin position="818"/>
        <end position="880"/>
    </location>
</feature>
<evidence type="ECO:0000256" key="5">
    <source>
        <dbReference type="ARBA" id="ARBA00022741"/>
    </source>
</evidence>
<dbReference type="InterPro" id="IPR014729">
    <property type="entry name" value="Rossmann-like_a/b/a_fold"/>
</dbReference>
<dbReference type="GO" id="GO:0005524">
    <property type="term" value="F:ATP binding"/>
    <property type="evidence" value="ECO:0007669"/>
    <property type="project" value="UniProtKB-UniRule"/>
</dbReference>
<gene>
    <name evidence="11" type="primary">valS</name>
    <name evidence="16" type="ORF">IAB12_05125</name>
</gene>
<keyword evidence="7 11" id="KW-0648">Protein biosynthesis</keyword>
<dbReference type="AlphaFoldDB" id="A0A9D1PTB0"/>
<keyword evidence="9 11" id="KW-0030">Aminoacyl-tRNA synthetase</keyword>
<dbReference type="GO" id="GO:0005829">
    <property type="term" value="C:cytosol"/>
    <property type="evidence" value="ECO:0007669"/>
    <property type="project" value="TreeGrafter"/>
</dbReference>
<dbReference type="CDD" id="cd07962">
    <property type="entry name" value="Anticodon_Ia_Val"/>
    <property type="match status" value="1"/>
</dbReference>
<dbReference type="PROSITE" id="PS00178">
    <property type="entry name" value="AA_TRNA_LIGASE_I"/>
    <property type="match status" value="1"/>
</dbReference>
<dbReference type="InterPro" id="IPR013155">
    <property type="entry name" value="M/V/L/I-tRNA-synth_anticd-bd"/>
</dbReference>
<dbReference type="FunFam" id="3.40.50.620:FF:000098">
    <property type="entry name" value="Valine--tRNA ligase"/>
    <property type="match status" value="1"/>
</dbReference>
<dbReference type="HAMAP" id="MF_02004">
    <property type="entry name" value="Val_tRNA_synth_type1"/>
    <property type="match status" value="1"/>
</dbReference>
<dbReference type="EC" id="6.1.1.9" evidence="11"/>
<comment type="domain">
    <text evidence="11">ValRS has two distinct active sites: one for aminoacylation and one for editing. The misactivated threonine is translocated from the active site to the editing site.</text>
</comment>
<dbReference type="GO" id="GO:0006438">
    <property type="term" value="P:valyl-tRNA aminoacylation"/>
    <property type="evidence" value="ECO:0007669"/>
    <property type="project" value="UniProtKB-UniRule"/>
</dbReference>
<dbReference type="SUPFAM" id="SSF46589">
    <property type="entry name" value="tRNA-binding arm"/>
    <property type="match status" value="1"/>
</dbReference>
<dbReference type="CDD" id="cd00817">
    <property type="entry name" value="ValRS_core"/>
    <property type="match status" value="1"/>
</dbReference>
<evidence type="ECO:0000256" key="7">
    <source>
        <dbReference type="ARBA" id="ARBA00022917"/>
    </source>
</evidence>
<sequence>MKAIELPKVFDPKDFEDRIYQNWLDKNEFAPQKDAKGDHYSIVMPPPNVTGILHMGHALNNSLQDILIRYYRMTGRPTLWVPGTDHAGIATQNVVEKQLKKEGLRRQDLGRERFLERTWLVKEKHHDIIKKQLMKMGCSCDWNHERFTMDEGLSKAVRKAFVTLYEKGLIYKGKYLVNYCPKCGTALSDDEVEYENTPGALYHVRYYYSDGSGKYITVATTRPETMFGDVAVAVNPTDERYKSVVGKLLDLPLTDRKIPIIQDSFVDKEFGTGMVKITPAHDINDFECGKRNNLEQINILNPDGTLNENTPEKYRGLEALEARKAVVEDLENGGYLVKIEPHNHDVGHCYRCSTIIEPYLSDQWFVRMKDLAAKAIQALEDEEIRFYPKRWENTYTNWMENIRDWCISRQLWWGHRIPVWTCKKCGKVIVSLSDPHSCPECGCDDLVQDSDVLDTWFSSWLWPFSTLGWPEKTEDLDSFFPTSTLVSAYDIIFFWISRMVMSSKEFMNKAPFRDIVITGLVRDMQGRKMSKSLGNGIDPLLVIDQYGADSMKFTLCYMAAQGQDVLIDMNSFKMGSRFINKIWNATRFLLMNTESRELVPFKIENLPVKDKWIYSRFNSASRDVKNALESYRFNDAANAVYQFFWNDFCDWYIEASKAKLLSGSDEEKNLQISILMDILERSMRLMHPFLSFVTEEIYQKLPNHDGDVIVAKYPKYDDALSFEKEVSAFAQMQEVIRTIRSARSSIALPPEKKIRVALRFGKDFEASDLIKEEKDFIAQMTQTSDLVLDWDSSYDISNALPASSIGVEAFLFVKDALDVDAEIKKLEKEIEKAKADLEKTEKKLSNPAFTQNAKPEAVEKERGKKKEFEEVIEKAQSHIALLKKL</sequence>
<dbReference type="Gene3D" id="1.10.287.380">
    <property type="entry name" value="Valyl-tRNA synthetase, C-terminal domain"/>
    <property type="match status" value="1"/>
</dbReference>
<comment type="function">
    <text evidence="11">Catalyzes the attachment of valine to tRNA(Val). As ValRS can inadvertently accommodate and process structurally similar amino acids such as threonine, to avoid such errors, it has a 'posttransfer' editing activity that hydrolyzes mischarged Thr-tRNA(Val) in a tRNA-dependent manner.</text>
</comment>
<dbReference type="InterPro" id="IPR010978">
    <property type="entry name" value="tRNA-bd_arm"/>
</dbReference>
<reference evidence="16" key="1">
    <citation type="journal article" date="2021" name="PeerJ">
        <title>Extensive microbial diversity within the chicken gut microbiome revealed by metagenomics and culture.</title>
        <authorList>
            <person name="Gilroy R."/>
            <person name="Ravi A."/>
            <person name="Getino M."/>
            <person name="Pursley I."/>
            <person name="Horton D.L."/>
            <person name="Alikhan N.F."/>
            <person name="Baker D."/>
            <person name="Gharbi K."/>
            <person name="Hall N."/>
            <person name="Watson M."/>
            <person name="Adriaenssens E.M."/>
            <person name="Foster-Nyarko E."/>
            <person name="Jarju S."/>
            <person name="Secka A."/>
            <person name="Antonio M."/>
            <person name="Oren A."/>
            <person name="Chaudhuri R.R."/>
            <person name="La Ragione R."/>
            <person name="Hildebrand F."/>
            <person name="Pallen M.J."/>
        </authorList>
    </citation>
    <scope>NUCLEOTIDE SEQUENCE</scope>
    <source>
        <strain evidence="16">Gambia11-129</strain>
    </source>
</reference>
<proteinExistence type="inferred from homology"/>
<feature type="short sequence motif" description="'HIGH' region" evidence="11">
    <location>
        <begin position="47"/>
        <end position="57"/>
    </location>
</feature>
<keyword evidence="3 11" id="KW-0963">Cytoplasm</keyword>
<evidence type="ECO:0000256" key="11">
    <source>
        <dbReference type="HAMAP-Rule" id="MF_02004"/>
    </source>
</evidence>
<evidence type="ECO:0000313" key="16">
    <source>
        <dbReference type="EMBL" id="HIV99138.1"/>
    </source>
</evidence>
<evidence type="ECO:0000256" key="8">
    <source>
        <dbReference type="ARBA" id="ARBA00023054"/>
    </source>
</evidence>
<organism evidence="16 17">
    <name type="scientific">Candidatus Ornithospirochaeta avicola</name>
    <dbReference type="NCBI Taxonomy" id="2840896"/>
    <lineage>
        <taxon>Bacteria</taxon>
        <taxon>Pseudomonadati</taxon>
        <taxon>Spirochaetota</taxon>
        <taxon>Spirochaetia</taxon>
        <taxon>Spirochaetales</taxon>
        <taxon>Spirochaetaceae</taxon>
        <taxon>Spirochaetaceae incertae sedis</taxon>
        <taxon>Candidatus Ornithospirochaeta</taxon>
    </lineage>
</organism>
<dbReference type="GO" id="GO:0002161">
    <property type="term" value="F:aminoacyl-tRNA deacylase activity"/>
    <property type="evidence" value="ECO:0007669"/>
    <property type="project" value="InterPro"/>
</dbReference>
<feature type="binding site" evidence="11">
    <location>
        <position position="531"/>
    </location>
    <ligand>
        <name>ATP</name>
        <dbReference type="ChEBI" id="CHEBI:30616"/>
    </ligand>
</feature>
<feature type="domain" description="Aminoacyl-tRNA synthetase class Ia" evidence="13">
    <location>
        <begin position="19"/>
        <end position="566"/>
    </location>
</feature>
<dbReference type="SUPFAM" id="SSF47323">
    <property type="entry name" value="Anticodon-binding domain of a subclass of class I aminoacyl-tRNA synthetases"/>
    <property type="match status" value="1"/>
</dbReference>
<dbReference type="Gene3D" id="1.10.730.10">
    <property type="entry name" value="Isoleucyl-tRNA Synthetase, Domain 1"/>
    <property type="match status" value="1"/>
</dbReference>
<dbReference type="FunFam" id="1.10.730.10:FF:000014">
    <property type="entry name" value="Valine--tRNA ligase"/>
    <property type="match status" value="1"/>
</dbReference>
<feature type="compositionally biased region" description="Basic and acidic residues" evidence="12">
    <location>
        <begin position="856"/>
        <end position="866"/>
    </location>
</feature>
<dbReference type="NCBIfam" id="NF004349">
    <property type="entry name" value="PRK05729.1"/>
    <property type="match status" value="1"/>
</dbReference>
<dbReference type="SUPFAM" id="SSF50677">
    <property type="entry name" value="ValRS/IleRS/LeuRS editing domain"/>
    <property type="match status" value="1"/>
</dbReference>
<dbReference type="InterPro" id="IPR009080">
    <property type="entry name" value="tRNAsynth_Ia_anticodon-bd"/>
</dbReference>
<reference evidence="16" key="2">
    <citation type="submission" date="2021-04" db="EMBL/GenBank/DDBJ databases">
        <authorList>
            <person name="Gilroy R."/>
        </authorList>
    </citation>
    <scope>NUCLEOTIDE SEQUENCE</scope>
    <source>
        <strain evidence="16">Gambia11-129</strain>
    </source>
</reference>
<evidence type="ECO:0000256" key="4">
    <source>
        <dbReference type="ARBA" id="ARBA00022598"/>
    </source>
</evidence>
<accession>A0A9D1PTB0</accession>
<evidence type="ECO:0000256" key="10">
    <source>
        <dbReference type="ARBA" id="ARBA00047552"/>
    </source>
</evidence>
<evidence type="ECO:0000256" key="1">
    <source>
        <dbReference type="ARBA" id="ARBA00004496"/>
    </source>
</evidence>
<dbReference type="Pfam" id="PF10458">
    <property type="entry name" value="Val_tRNA-synt_C"/>
    <property type="match status" value="1"/>
</dbReference>
<evidence type="ECO:0000256" key="6">
    <source>
        <dbReference type="ARBA" id="ARBA00022840"/>
    </source>
</evidence>
<dbReference type="Proteomes" id="UP000823936">
    <property type="component" value="Unassembled WGS sequence"/>
</dbReference>
<evidence type="ECO:0000313" key="17">
    <source>
        <dbReference type="Proteomes" id="UP000823936"/>
    </source>
</evidence>
<keyword evidence="8 11" id="KW-0175">Coiled coil</keyword>
<keyword evidence="4 11" id="KW-0436">Ligase</keyword>
<feature type="short sequence motif" description="'KMSKS' region" evidence="11">
    <location>
        <begin position="528"/>
        <end position="532"/>
    </location>
</feature>
<name>A0A9D1PTB0_9SPIO</name>
<dbReference type="InterPro" id="IPR001412">
    <property type="entry name" value="aa-tRNA-synth_I_CS"/>
</dbReference>
<comment type="subcellular location">
    <subcellularLocation>
        <location evidence="1 11">Cytoplasm</location>
    </subcellularLocation>
</comment>